<dbReference type="AlphaFoldDB" id="A0A0B1Q7B7"/>
<protein>
    <submittedName>
        <fullName evidence="1">Uncharacterized protein</fullName>
    </submittedName>
</protein>
<accession>A0A0B1Q7B7</accession>
<name>A0A0B1Q7B7_9HYPH</name>
<dbReference type="STRING" id="370622.LA66_06990"/>
<evidence type="ECO:0000313" key="2">
    <source>
        <dbReference type="Proteomes" id="UP000030826"/>
    </source>
</evidence>
<dbReference type="Proteomes" id="UP000030826">
    <property type="component" value="Unassembled WGS sequence"/>
</dbReference>
<dbReference type="RefSeq" id="WP_039189912.1">
    <property type="nucleotide sequence ID" value="NZ_JRFJ01000001.1"/>
</dbReference>
<sequence length="61" mass="6711">MTEFVRFNSAFEHKDKETKARTRYPAGWAGEVDEAIAKAAREDGSVLPAEKVAAAKADRKS</sequence>
<dbReference type="EMBL" id="JRFJ01000001">
    <property type="protein sequence ID" value="KHJ56299.1"/>
    <property type="molecule type" value="Genomic_DNA"/>
</dbReference>
<comment type="caution">
    <text evidence="1">The sequence shown here is derived from an EMBL/GenBank/DDBJ whole genome shotgun (WGS) entry which is preliminary data.</text>
</comment>
<reference evidence="1 2" key="1">
    <citation type="submission" date="2014-09" db="EMBL/GenBank/DDBJ databases">
        <title>Isolation and characterization of Aurantimonas altamirensis ON-56566 from clinical sample following a dog bite.</title>
        <authorList>
            <person name="Eshaghi A."/>
            <person name="Li A."/>
            <person name="Shahinas D."/>
            <person name="Bahn P."/>
            <person name="Kus J.V."/>
            <person name="Patel S.N."/>
        </authorList>
    </citation>
    <scope>NUCLEOTIDE SEQUENCE [LARGE SCALE GENOMIC DNA]</scope>
    <source>
        <strain evidence="1 2">ON-56566</strain>
    </source>
</reference>
<evidence type="ECO:0000313" key="1">
    <source>
        <dbReference type="EMBL" id="KHJ56299.1"/>
    </source>
</evidence>
<organism evidence="1 2">
    <name type="scientific">Aureimonas altamirensis</name>
    <dbReference type="NCBI Taxonomy" id="370622"/>
    <lineage>
        <taxon>Bacteria</taxon>
        <taxon>Pseudomonadati</taxon>
        <taxon>Pseudomonadota</taxon>
        <taxon>Alphaproteobacteria</taxon>
        <taxon>Hyphomicrobiales</taxon>
        <taxon>Aurantimonadaceae</taxon>
        <taxon>Aureimonas</taxon>
    </lineage>
</organism>
<proteinExistence type="predicted"/>
<gene>
    <name evidence="1" type="ORF">LA66_06990</name>
</gene>